<feature type="transmembrane region" description="Helical" evidence="1">
    <location>
        <begin position="154"/>
        <end position="174"/>
    </location>
</feature>
<keyword evidence="1" id="KW-1133">Transmembrane helix</keyword>
<feature type="transmembrane region" description="Helical" evidence="1">
    <location>
        <begin position="96"/>
        <end position="117"/>
    </location>
</feature>
<reference evidence="2" key="1">
    <citation type="submission" date="2024-04" db="EMBL/GenBank/DDBJ databases">
        <authorList>
            <person name="Roder T."/>
            <person name="Oberhansli S."/>
            <person name="Kreuzer M."/>
        </authorList>
    </citation>
    <scope>NUCLEOTIDE SEQUENCE</scope>
    <source>
        <strain evidence="2">LWS13-1.2</strain>
    </source>
</reference>
<feature type="transmembrane region" description="Helical" evidence="1">
    <location>
        <begin position="51"/>
        <end position="75"/>
    </location>
</feature>
<sequence>MATDDEASPPQPAHRRHLHRLLDAYSGEHAVYGLVLVTALVAVGWEEDTDFEVLLFVFGTVVIFWLAHIYAAVVASRAVRPAKPLMTAIGDGARHSSGMLIAMLVPAALLLLGALGLVEEYTAYFLALGSGIVLLAVIGYANAARNGSSWPWRIAGLLATTLLGMLVIGLSILAH</sequence>
<dbReference type="AlphaFoldDB" id="A0AAU6S7T9"/>
<dbReference type="RefSeq" id="WP_349427568.1">
    <property type="nucleotide sequence ID" value="NZ_CP151632.1"/>
</dbReference>
<evidence type="ECO:0008006" key="3">
    <source>
        <dbReference type="Google" id="ProtNLM"/>
    </source>
</evidence>
<name>A0AAU6S7T9_9MICO</name>
<evidence type="ECO:0000313" key="2">
    <source>
        <dbReference type="EMBL" id="WZO32972.1"/>
    </source>
</evidence>
<accession>A0AAU6S7T9</accession>
<gene>
    <name evidence="2" type="ORF">MRBLWS13_000586</name>
</gene>
<evidence type="ECO:0000256" key="1">
    <source>
        <dbReference type="SAM" id="Phobius"/>
    </source>
</evidence>
<protein>
    <recommendedName>
        <fullName evidence="3">Integral membrane protein</fullName>
    </recommendedName>
</protein>
<keyword evidence="1" id="KW-0472">Membrane</keyword>
<keyword evidence="1" id="KW-0812">Transmembrane</keyword>
<proteinExistence type="predicted"/>
<feature type="transmembrane region" description="Helical" evidence="1">
    <location>
        <begin position="25"/>
        <end position="45"/>
    </location>
</feature>
<organism evidence="2">
    <name type="scientific">Microbacterium sp. LWS13-1.2</name>
    <dbReference type="NCBI Taxonomy" id="3135264"/>
    <lineage>
        <taxon>Bacteria</taxon>
        <taxon>Bacillati</taxon>
        <taxon>Actinomycetota</taxon>
        <taxon>Actinomycetes</taxon>
        <taxon>Micrococcales</taxon>
        <taxon>Microbacteriaceae</taxon>
        <taxon>Microbacterium</taxon>
    </lineage>
</organism>
<dbReference type="EMBL" id="CP151632">
    <property type="protein sequence ID" value="WZO32972.1"/>
    <property type="molecule type" value="Genomic_DNA"/>
</dbReference>
<feature type="transmembrane region" description="Helical" evidence="1">
    <location>
        <begin position="123"/>
        <end position="142"/>
    </location>
</feature>